<reference evidence="4 5" key="1">
    <citation type="submission" date="2019-09" db="EMBL/GenBank/DDBJ databases">
        <title>NBRP : Genome information of microbial organism related human and environment.</title>
        <authorList>
            <person name="Hattori M."/>
            <person name="Oshima K."/>
            <person name="Inaba H."/>
            <person name="Suda W."/>
            <person name="Sakamoto M."/>
            <person name="Iino T."/>
            <person name="Kitahara M."/>
            <person name="Oshida Y."/>
            <person name="Iida T."/>
            <person name="Kudo T."/>
            <person name="Itoh T."/>
            <person name="Ohkuma M."/>
        </authorList>
    </citation>
    <scope>NUCLEOTIDE SEQUENCE [LARGE SCALE GENOMIC DNA]</scope>
    <source>
        <strain evidence="2 4">Hi-2</strain>
        <strain evidence="3 5">Mie-1</strain>
    </source>
</reference>
<protein>
    <submittedName>
        <fullName evidence="2">Uncharacterized protein</fullName>
    </submittedName>
</protein>
<keyword evidence="5" id="KW-1185">Reference proteome</keyword>
<dbReference type="EMBL" id="BKCM01000001">
    <property type="protein sequence ID" value="GEQ99566.1"/>
    <property type="molecule type" value="Genomic_DNA"/>
</dbReference>
<evidence type="ECO:0000313" key="2">
    <source>
        <dbReference type="EMBL" id="GEQ97235.1"/>
    </source>
</evidence>
<dbReference type="AlphaFoldDB" id="A0A5A7MQJ9"/>
<dbReference type="Proteomes" id="UP000322084">
    <property type="component" value="Unassembled WGS sequence"/>
</dbReference>
<name>A0A5A7MQJ9_9PROT</name>
<evidence type="ECO:0000256" key="1">
    <source>
        <dbReference type="SAM" id="MobiDB-lite"/>
    </source>
</evidence>
<proteinExistence type="predicted"/>
<comment type="caution">
    <text evidence="2">The sequence shown here is derived from an EMBL/GenBank/DDBJ whole genome shotgun (WGS) entry which is preliminary data.</text>
</comment>
<organism evidence="2 4">
    <name type="scientific">Iodidimonas gelatinilytica</name>
    <dbReference type="NCBI Taxonomy" id="1236966"/>
    <lineage>
        <taxon>Bacteria</taxon>
        <taxon>Pseudomonadati</taxon>
        <taxon>Pseudomonadota</taxon>
        <taxon>Alphaproteobacteria</taxon>
        <taxon>Iodidimonadales</taxon>
        <taxon>Iodidimonadaceae</taxon>
        <taxon>Iodidimonas</taxon>
    </lineage>
</organism>
<dbReference type="EMBL" id="BKCL01000002">
    <property type="protein sequence ID" value="GEQ97235.1"/>
    <property type="molecule type" value="Genomic_DNA"/>
</dbReference>
<evidence type="ECO:0000313" key="5">
    <source>
        <dbReference type="Proteomes" id="UP000325187"/>
    </source>
</evidence>
<sequence>MNILTHMGAALASTEALHCENDGMMTFFGNASRHRAEFGWGPRQRRRDRNRRRDA</sequence>
<evidence type="ECO:0000313" key="3">
    <source>
        <dbReference type="EMBL" id="GEQ99566.1"/>
    </source>
</evidence>
<dbReference type="Proteomes" id="UP000325187">
    <property type="component" value="Unassembled WGS sequence"/>
</dbReference>
<gene>
    <name evidence="2" type="ORF">JCM17844_08720</name>
    <name evidence="3" type="ORF">JCM17845_01900</name>
</gene>
<feature type="compositionally biased region" description="Basic residues" evidence="1">
    <location>
        <begin position="43"/>
        <end position="55"/>
    </location>
</feature>
<feature type="region of interest" description="Disordered" evidence="1">
    <location>
        <begin position="36"/>
        <end position="55"/>
    </location>
</feature>
<dbReference type="RefSeq" id="WP_188873701.1">
    <property type="nucleotide sequence ID" value="NZ_BKCL01000002.1"/>
</dbReference>
<accession>A0A5A7MUQ9</accession>
<accession>A0A5A7MQJ9</accession>
<evidence type="ECO:0000313" key="4">
    <source>
        <dbReference type="Proteomes" id="UP000322084"/>
    </source>
</evidence>